<keyword evidence="3" id="KW-1185">Reference proteome</keyword>
<organism evidence="2 3">
    <name type="scientific">Carpinus fangiana</name>
    <dbReference type="NCBI Taxonomy" id="176857"/>
    <lineage>
        <taxon>Eukaryota</taxon>
        <taxon>Viridiplantae</taxon>
        <taxon>Streptophyta</taxon>
        <taxon>Embryophyta</taxon>
        <taxon>Tracheophyta</taxon>
        <taxon>Spermatophyta</taxon>
        <taxon>Magnoliopsida</taxon>
        <taxon>eudicotyledons</taxon>
        <taxon>Gunneridae</taxon>
        <taxon>Pentapetalae</taxon>
        <taxon>rosids</taxon>
        <taxon>fabids</taxon>
        <taxon>Fagales</taxon>
        <taxon>Betulaceae</taxon>
        <taxon>Carpinus</taxon>
    </lineage>
</organism>
<dbReference type="AlphaFoldDB" id="A0A660KQG3"/>
<sequence length="86" mass="8982">MEGVVGNPSPSLAAPPPPGSLGYDFTTFLVTKLWKCIKPKRNTSSDHAAPPSGHAEIQHSISSFPRSSTSTSPTEYSTTPPTTPSG</sequence>
<feature type="compositionally biased region" description="Low complexity" evidence="1">
    <location>
        <begin position="60"/>
        <end position="80"/>
    </location>
</feature>
<evidence type="ECO:0000313" key="2">
    <source>
        <dbReference type="EMBL" id="KAE8037930.1"/>
    </source>
</evidence>
<dbReference type="EMBL" id="CM017324">
    <property type="protein sequence ID" value="KAE8037930.1"/>
    <property type="molecule type" value="Genomic_DNA"/>
</dbReference>
<gene>
    <name evidence="2" type="ORF">FH972_010480</name>
</gene>
<feature type="region of interest" description="Disordered" evidence="1">
    <location>
        <begin position="41"/>
        <end position="86"/>
    </location>
</feature>
<feature type="region of interest" description="Disordered" evidence="1">
    <location>
        <begin position="1"/>
        <end position="20"/>
    </location>
</feature>
<accession>A0A660KQG3</accession>
<name>A0A660KQG3_9ROSI</name>
<evidence type="ECO:0000256" key="1">
    <source>
        <dbReference type="SAM" id="MobiDB-lite"/>
    </source>
</evidence>
<reference evidence="2 3" key="1">
    <citation type="submission" date="2019-06" db="EMBL/GenBank/DDBJ databases">
        <title>A chromosomal-level reference genome of Carpinus fangiana (Coryloideae, Betulaceae).</title>
        <authorList>
            <person name="Yang X."/>
            <person name="Wang Z."/>
            <person name="Zhang L."/>
            <person name="Hao G."/>
            <person name="Liu J."/>
            <person name="Yang Y."/>
        </authorList>
    </citation>
    <scope>NUCLEOTIDE SEQUENCE [LARGE SCALE GENOMIC DNA]</scope>
    <source>
        <strain evidence="2">Cfa_2016G</strain>
        <tissue evidence="2">Leaf</tissue>
    </source>
</reference>
<dbReference type="Proteomes" id="UP000327013">
    <property type="component" value="Chromosome 4"/>
</dbReference>
<protein>
    <submittedName>
        <fullName evidence="2">Uncharacterized protein</fullName>
    </submittedName>
</protein>
<proteinExistence type="predicted"/>
<evidence type="ECO:0000313" key="3">
    <source>
        <dbReference type="Proteomes" id="UP000327013"/>
    </source>
</evidence>